<evidence type="ECO:0008006" key="3">
    <source>
        <dbReference type="Google" id="ProtNLM"/>
    </source>
</evidence>
<evidence type="ECO:0000313" key="2">
    <source>
        <dbReference type="Proteomes" id="UP000189670"/>
    </source>
</evidence>
<dbReference type="EMBL" id="ATBP01000527">
    <property type="protein sequence ID" value="ETR69928.1"/>
    <property type="molecule type" value="Genomic_DNA"/>
</dbReference>
<comment type="caution">
    <text evidence="1">The sequence shown here is derived from an EMBL/GenBank/DDBJ whole genome shotgun (WGS) entry which is preliminary data.</text>
</comment>
<gene>
    <name evidence="1" type="ORF">OMM_03605</name>
</gene>
<organism evidence="1 2">
    <name type="scientific">Candidatus Magnetoglobus multicellularis str. Araruama</name>
    <dbReference type="NCBI Taxonomy" id="890399"/>
    <lineage>
        <taxon>Bacteria</taxon>
        <taxon>Pseudomonadati</taxon>
        <taxon>Thermodesulfobacteriota</taxon>
        <taxon>Desulfobacteria</taxon>
        <taxon>Desulfobacterales</taxon>
        <taxon>Desulfobacteraceae</taxon>
        <taxon>Candidatus Magnetoglobus</taxon>
    </lineage>
</organism>
<accession>A0A1V1P565</accession>
<dbReference type="AlphaFoldDB" id="A0A1V1P565"/>
<evidence type="ECO:0000313" key="1">
    <source>
        <dbReference type="EMBL" id="ETR69928.1"/>
    </source>
</evidence>
<proteinExistence type="predicted"/>
<dbReference type="PROSITE" id="PS51257">
    <property type="entry name" value="PROKAR_LIPOPROTEIN"/>
    <property type="match status" value="1"/>
</dbReference>
<name>A0A1V1P565_9BACT</name>
<reference evidence="2" key="1">
    <citation type="submission" date="2012-11" db="EMBL/GenBank/DDBJ databases">
        <authorList>
            <person name="Lucero-Rivera Y.E."/>
            <person name="Tovar-Ramirez D."/>
        </authorList>
    </citation>
    <scope>NUCLEOTIDE SEQUENCE [LARGE SCALE GENOMIC DNA]</scope>
    <source>
        <strain evidence="2">Araruama</strain>
    </source>
</reference>
<sequence>MKQSCCFIICTIVFILIYFAIFTGCSRHPFYEAKQNIEINLKKKIGIVQFDNRIKAIEKDTVDTFYGQLVTNMTQMDPSLFFETQDGQPEILETASRLLSTDLIDREALITTARNKGYQALIWARFHDIRIISQKAGIYGFRTEKPFVQFRGEFSLFDCETHTKLWYAPVDQTYRLDTFIQPDKKNTPVLTHLTVEKVLSLLSQFVSSQMVSALEGEHWKGFITTNDKDLYVVSSGKNAGVVNHMTFEVIGSMGTLDGIYNQKYWIPGKPIGRIQIVEVDDSISKAVPLYGNQLEKSICICQ</sequence>
<protein>
    <recommendedName>
        <fullName evidence="3">Lipoprotein</fullName>
    </recommendedName>
</protein>
<dbReference type="Proteomes" id="UP000189670">
    <property type="component" value="Unassembled WGS sequence"/>
</dbReference>